<feature type="transmembrane region" description="Helical" evidence="5">
    <location>
        <begin position="243"/>
        <end position="260"/>
    </location>
</feature>
<organism evidence="7 8">
    <name type="scientific">Lacipirellula limnantheis</name>
    <dbReference type="NCBI Taxonomy" id="2528024"/>
    <lineage>
        <taxon>Bacteria</taxon>
        <taxon>Pseudomonadati</taxon>
        <taxon>Planctomycetota</taxon>
        <taxon>Planctomycetia</taxon>
        <taxon>Pirellulales</taxon>
        <taxon>Lacipirellulaceae</taxon>
        <taxon>Lacipirellula</taxon>
    </lineage>
</organism>
<evidence type="ECO:0000256" key="3">
    <source>
        <dbReference type="ARBA" id="ARBA00022989"/>
    </source>
</evidence>
<protein>
    <submittedName>
        <fullName evidence="7">O-Antigen ligase</fullName>
    </submittedName>
</protein>
<evidence type="ECO:0000256" key="5">
    <source>
        <dbReference type="SAM" id="Phobius"/>
    </source>
</evidence>
<feature type="transmembrane region" description="Helical" evidence="5">
    <location>
        <begin position="35"/>
        <end position="56"/>
    </location>
</feature>
<keyword evidence="3 5" id="KW-1133">Transmembrane helix</keyword>
<evidence type="ECO:0000313" key="7">
    <source>
        <dbReference type="EMBL" id="QDT73336.1"/>
    </source>
</evidence>
<feature type="transmembrane region" description="Helical" evidence="5">
    <location>
        <begin position="162"/>
        <end position="178"/>
    </location>
</feature>
<evidence type="ECO:0000256" key="4">
    <source>
        <dbReference type="ARBA" id="ARBA00023136"/>
    </source>
</evidence>
<evidence type="ECO:0000313" key="8">
    <source>
        <dbReference type="Proteomes" id="UP000317909"/>
    </source>
</evidence>
<evidence type="ECO:0000259" key="6">
    <source>
        <dbReference type="Pfam" id="PF04932"/>
    </source>
</evidence>
<feature type="transmembrane region" description="Helical" evidence="5">
    <location>
        <begin position="378"/>
        <end position="401"/>
    </location>
</feature>
<keyword evidence="8" id="KW-1185">Reference proteome</keyword>
<dbReference type="InterPro" id="IPR051533">
    <property type="entry name" value="WaaL-like"/>
</dbReference>
<feature type="transmembrane region" description="Helical" evidence="5">
    <location>
        <begin position="87"/>
        <end position="107"/>
    </location>
</feature>
<dbReference type="InterPro" id="IPR007016">
    <property type="entry name" value="O-antigen_ligase-rel_domated"/>
</dbReference>
<keyword evidence="2 5" id="KW-0812">Transmembrane</keyword>
<dbReference type="GO" id="GO:0016020">
    <property type="term" value="C:membrane"/>
    <property type="evidence" value="ECO:0007669"/>
    <property type="project" value="UniProtKB-SubCell"/>
</dbReference>
<dbReference type="AlphaFoldDB" id="A0A517TY92"/>
<evidence type="ECO:0000256" key="1">
    <source>
        <dbReference type="ARBA" id="ARBA00004141"/>
    </source>
</evidence>
<accession>A0A517TY92</accession>
<gene>
    <name evidence="7" type="ORF">I41_25250</name>
</gene>
<feature type="transmembrane region" description="Helical" evidence="5">
    <location>
        <begin position="280"/>
        <end position="300"/>
    </location>
</feature>
<reference evidence="7 8" key="1">
    <citation type="submission" date="2019-02" db="EMBL/GenBank/DDBJ databases">
        <title>Deep-cultivation of Planctomycetes and their phenomic and genomic characterization uncovers novel biology.</title>
        <authorList>
            <person name="Wiegand S."/>
            <person name="Jogler M."/>
            <person name="Boedeker C."/>
            <person name="Pinto D."/>
            <person name="Vollmers J."/>
            <person name="Rivas-Marin E."/>
            <person name="Kohn T."/>
            <person name="Peeters S.H."/>
            <person name="Heuer A."/>
            <person name="Rast P."/>
            <person name="Oberbeckmann S."/>
            <person name="Bunk B."/>
            <person name="Jeske O."/>
            <person name="Meyerdierks A."/>
            <person name="Storesund J.E."/>
            <person name="Kallscheuer N."/>
            <person name="Luecker S."/>
            <person name="Lage O.M."/>
            <person name="Pohl T."/>
            <person name="Merkel B.J."/>
            <person name="Hornburger P."/>
            <person name="Mueller R.-W."/>
            <person name="Bruemmer F."/>
            <person name="Labrenz M."/>
            <person name="Spormann A.M."/>
            <person name="Op den Camp H."/>
            <person name="Overmann J."/>
            <person name="Amann R."/>
            <person name="Jetten M.S.M."/>
            <person name="Mascher T."/>
            <person name="Medema M.H."/>
            <person name="Devos D.P."/>
            <person name="Kaster A.-K."/>
            <person name="Ovreas L."/>
            <person name="Rohde M."/>
            <person name="Galperin M.Y."/>
            <person name="Jogler C."/>
        </authorList>
    </citation>
    <scope>NUCLEOTIDE SEQUENCE [LARGE SCALE GENOMIC DNA]</scope>
    <source>
        <strain evidence="7 8">I41</strain>
    </source>
</reference>
<feature type="transmembrane region" description="Helical" evidence="5">
    <location>
        <begin position="349"/>
        <end position="366"/>
    </location>
</feature>
<proteinExistence type="predicted"/>
<feature type="domain" description="O-antigen ligase-related" evidence="6">
    <location>
        <begin position="171"/>
        <end position="292"/>
    </location>
</feature>
<dbReference type="KEGG" id="llh:I41_25250"/>
<keyword evidence="7" id="KW-0436">Ligase</keyword>
<keyword evidence="4 5" id="KW-0472">Membrane</keyword>
<feature type="transmembrane region" description="Helical" evidence="5">
    <location>
        <begin position="140"/>
        <end position="156"/>
    </location>
</feature>
<dbReference type="Pfam" id="PF04932">
    <property type="entry name" value="Wzy_C"/>
    <property type="match status" value="1"/>
</dbReference>
<dbReference type="PANTHER" id="PTHR37422">
    <property type="entry name" value="TEICHURONIC ACID BIOSYNTHESIS PROTEIN TUAE"/>
    <property type="match status" value="1"/>
</dbReference>
<evidence type="ECO:0000256" key="2">
    <source>
        <dbReference type="ARBA" id="ARBA00022692"/>
    </source>
</evidence>
<dbReference type="GO" id="GO:0016874">
    <property type="term" value="F:ligase activity"/>
    <property type="evidence" value="ECO:0007669"/>
    <property type="project" value="UniProtKB-KW"/>
</dbReference>
<dbReference type="Proteomes" id="UP000317909">
    <property type="component" value="Chromosome"/>
</dbReference>
<dbReference type="PANTHER" id="PTHR37422:SF13">
    <property type="entry name" value="LIPOPOLYSACCHARIDE BIOSYNTHESIS PROTEIN PA4999-RELATED"/>
    <property type="match status" value="1"/>
</dbReference>
<dbReference type="EMBL" id="CP036339">
    <property type="protein sequence ID" value="QDT73336.1"/>
    <property type="molecule type" value="Genomic_DNA"/>
</dbReference>
<comment type="subcellular location">
    <subcellularLocation>
        <location evidence="1">Membrane</location>
        <topology evidence="1">Multi-pass membrane protein</topology>
    </subcellularLocation>
</comment>
<feature type="transmembrane region" description="Helical" evidence="5">
    <location>
        <begin position="206"/>
        <end position="223"/>
    </location>
</feature>
<sequence>MPALAGLPIFQVAILVCLALSVGEFLFRVQATSAARTPVSVCVNGLLVLVTLSGLANGSSPDVISDFAKAWVLYFLVLALVDSPQRLSTTVVGTAVSIFGIGLLMVLDHHTGMFGGSAVNEGGILRAQAVGGANFDANDTAALLVVAVLIFLSTALDSKSRILRWLCITFAIVSLYAIQLCNSRGSLVALITGLVTYVYLRWGTKGLKWGALLLPIMVAMVATDRMTDVSAIQTGTGQSRMQFWSIALTLFLQNPILGIGPGEFVNHNGMACHNSFLQAFAELGFVGGALFVGALYFAIASSYRVVEICRSQDAAAEPNFDPLTYTIPTLTAAYSASLMTLNHLYGTHTYLILSLSTVATFCYSGREAHETTVIEGSLIFRLFVVACGFIALTYVCCRVLVRW</sequence>
<feature type="transmembrane region" description="Helical" evidence="5">
    <location>
        <begin position="63"/>
        <end position="81"/>
    </location>
</feature>
<name>A0A517TY92_9BACT</name>